<feature type="signal peptide" evidence="1">
    <location>
        <begin position="1"/>
        <end position="21"/>
    </location>
</feature>
<geneLocation type="plasmid" evidence="6">
    <name>pyee1</name>
</geneLocation>
<keyword evidence="2" id="KW-0614">Plasmid</keyword>
<dbReference type="OrthoDB" id="102964at2"/>
<dbReference type="Proteomes" id="UP000324507">
    <property type="component" value="Plasmid unnamed2"/>
</dbReference>
<evidence type="ECO:0000313" key="6">
    <source>
        <dbReference type="Proteomes" id="UP000272010"/>
    </source>
</evidence>
<gene>
    <name evidence="2" type="ORF">A6J80_22080</name>
    <name evidence="4" type="ORF">FOB51_01060</name>
    <name evidence="3" type="ORF">PY32053_03828</name>
</gene>
<organism evidence="2 5">
    <name type="scientific">Paracoccus yeei</name>
    <dbReference type="NCBI Taxonomy" id="147645"/>
    <lineage>
        <taxon>Bacteria</taxon>
        <taxon>Pseudomonadati</taxon>
        <taxon>Pseudomonadota</taxon>
        <taxon>Alphaproteobacteria</taxon>
        <taxon>Rhodobacterales</taxon>
        <taxon>Paracoccaceae</taxon>
        <taxon>Paracoccus</taxon>
    </lineage>
</organism>
<protein>
    <submittedName>
        <fullName evidence="2">DUF1236 domain-containing protein</fullName>
    </submittedName>
</protein>
<dbReference type="RefSeq" id="WP_028718802.1">
    <property type="nucleotide sequence ID" value="NZ_CAJGAB010000016.1"/>
</dbReference>
<evidence type="ECO:0000313" key="2">
    <source>
        <dbReference type="EMBL" id="ARC39062.2"/>
    </source>
</evidence>
<dbReference type="AlphaFoldDB" id="A0A1V0GZ20"/>
<reference evidence="6" key="4">
    <citation type="submission" date="2018-07" db="EMBL/GenBank/DDBJ databases">
        <title>Genome Structure of the Opportunistic Pathogen Paracoccus yeei (Alphaproteobacteria) and Identification of Putative Virulence Factors.</title>
        <authorList>
            <person name="Lasek R."/>
            <person name="Szuplewska M."/>
            <person name="Mitura M."/>
            <person name="Decewicz P."/>
            <person name="Chmielowska C."/>
            <person name="Pawlot A."/>
            <person name="Sentkowska D."/>
            <person name="Czarnecki J."/>
            <person name="Bartosik D."/>
        </authorList>
    </citation>
    <scope>NUCLEOTIDE SEQUENCE [LARGE SCALE GENOMIC DNA]</scope>
    <source>
        <strain evidence="6">CCUG 32053</strain>
        <plasmid evidence="6">pyee1</plasmid>
    </source>
</reference>
<evidence type="ECO:0000313" key="3">
    <source>
        <dbReference type="EMBL" id="AYF03373.1"/>
    </source>
</evidence>
<evidence type="ECO:0000313" key="5">
    <source>
        <dbReference type="Proteomes" id="UP000191257"/>
    </source>
</evidence>
<evidence type="ECO:0000313" key="4">
    <source>
        <dbReference type="EMBL" id="QEU06692.1"/>
    </source>
</evidence>
<geneLocation type="plasmid" evidence="2 5">
    <name>unnamed5</name>
</geneLocation>
<dbReference type="GeneID" id="78900492"/>
<reference evidence="4 7" key="5">
    <citation type="submission" date="2019-09" db="EMBL/GenBank/DDBJ databases">
        <title>FDA dAtabase for Regulatory Grade micrObial Sequences (FDA-ARGOS): Supporting development and validation of Infectious Disease Dx tests.</title>
        <authorList>
            <person name="Sciortino C."/>
            <person name="Tallon L."/>
            <person name="Sadzewicz L."/>
            <person name="Vavikolanu K."/>
            <person name="Mehta A."/>
            <person name="Aluvathingal J."/>
            <person name="Nadendla S."/>
            <person name="Nandy P."/>
            <person name="Geyer C."/>
            <person name="Yan Y."/>
            <person name="Sichtig H."/>
        </authorList>
    </citation>
    <scope>NUCLEOTIDE SEQUENCE [LARGE SCALE GENOMIC DNA]</scope>
    <source>
        <strain evidence="4 7">FDAARGOS_643</strain>
        <plasmid evidence="4 7">unnamed2</plasmid>
    </source>
</reference>
<sequence>MQNAFLFSATAVLLSVGAATAQTTTVVTPGQPVVVTQPQVTHVETTDPATTGGGAMGGATTGAVAGAVVGGPVGAAVGGIAGAIVGDATEDAVTPETRTYVLENKVQSVTLSDVAVGSALPETVPVQPIPNSQYQYVYVDDQPVIVEPQTRKVLYIVK</sequence>
<dbReference type="EMBL" id="CP020445">
    <property type="protein sequence ID" value="ARC39062.2"/>
    <property type="molecule type" value="Genomic_DNA"/>
</dbReference>
<keyword evidence="5" id="KW-1185">Reference proteome</keyword>
<reference evidence="3" key="3">
    <citation type="journal article" date="2018" name="Front. Microbiol.">
        <title>Genome Structure of the Opportunistic Pathogen Paracoccus yeei (Alphaproteobacteria) and Identification of Putative Virulence Factors.</title>
        <authorList>
            <person name="Lasek R."/>
            <person name="Szuplewska M."/>
            <person name="Mitura M."/>
            <person name="Decewicz P."/>
            <person name="Chmielowska C."/>
            <person name="Pawlot A."/>
            <person name="Sentkowska D."/>
            <person name="Czarnecki J."/>
            <person name="Bartosik D."/>
        </authorList>
    </citation>
    <scope>NUCLEOTIDE SEQUENCE</scope>
    <source>
        <strain evidence="3">CCUG 32053</strain>
        <plasmid evidence="3">pYEE1</plasmid>
    </source>
</reference>
<dbReference type="KEGG" id="pye:A6J80_22080"/>
<accession>A0A1V0GZ20</accession>
<dbReference type="InterPro" id="IPR009642">
    <property type="entry name" value="DUF1236"/>
</dbReference>
<feature type="chain" id="PRO_5041601168" evidence="1">
    <location>
        <begin position="22"/>
        <end position="158"/>
    </location>
</feature>
<keyword evidence="1" id="KW-0732">Signal</keyword>
<dbReference type="EMBL" id="CP044079">
    <property type="protein sequence ID" value="QEU06692.1"/>
    <property type="molecule type" value="Genomic_DNA"/>
</dbReference>
<dbReference type="Proteomes" id="UP000272010">
    <property type="component" value="Plasmid pYEE1"/>
</dbReference>
<reference evidence="2" key="2">
    <citation type="submission" date="2017-12" db="EMBL/GenBank/DDBJ databases">
        <title>FDA dAtabase for Regulatory Grade micrObial Sequences (FDA-ARGOS): Supporting development and validation of Infectious Disease Dx tests.</title>
        <authorList>
            <person name="Campos J."/>
            <person name="Goldberg B."/>
            <person name="Tallon L."/>
            <person name="Sadzewicz L."/>
            <person name="Sengamalay N."/>
            <person name="Ott S."/>
            <person name="Godinez A."/>
            <person name="Nagaraj S."/>
            <person name="Vyas G."/>
            <person name="Aluvathingal J."/>
            <person name="Nadendla S."/>
            <person name="Geyer C."/>
            <person name="Nandy P."/>
            <person name="Hobson J."/>
            <person name="Sichtig H."/>
        </authorList>
    </citation>
    <scope>NUCLEOTIDE SEQUENCE</scope>
    <source>
        <strain evidence="2">FDAARGOS_252</strain>
        <plasmid evidence="2">unnamed5</plasmid>
    </source>
</reference>
<reference evidence="5" key="1">
    <citation type="submission" date="2017-03" db="EMBL/GenBank/DDBJ databases">
        <title>FDA dAtabase for Regulatory Grade micrObial Sequences (FDA-ARGOS): Supporting development and validation of Infectious Disease Dx tests.</title>
        <authorList>
            <person name="Minogue T."/>
            <person name="Wolcott M."/>
            <person name="Wasieloski L."/>
            <person name="Aguilar W."/>
            <person name="Moore D."/>
            <person name="Tallon L."/>
            <person name="Sadzewicz L."/>
            <person name="Sengamalay N."/>
            <person name="Ott S."/>
            <person name="Godinez A."/>
            <person name="Nagaraj S."/>
            <person name="Nadendla S."/>
            <person name="Geyer C."/>
            <person name="Sichtig H."/>
        </authorList>
    </citation>
    <scope>NUCLEOTIDE SEQUENCE [LARGE SCALE GENOMIC DNA]</scope>
    <source>
        <strain evidence="5">FDAARGOS_252</strain>
        <plasmid evidence="5">Plasmid unnamed5</plasmid>
    </source>
</reference>
<geneLocation type="plasmid" evidence="3">
    <name>pYEE1</name>
</geneLocation>
<evidence type="ECO:0000256" key="1">
    <source>
        <dbReference type="SAM" id="SignalP"/>
    </source>
</evidence>
<name>A0A1V0GZ20_9RHOB</name>
<proteinExistence type="predicted"/>
<dbReference type="Proteomes" id="UP000191257">
    <property type="component" value="Plasmid unnamed5"/>
</dbReference>
<geneLocation type="plasmid" evidence="4">
    <name>unnamed2</name>
</geneLocation>
<dbReference type="EMBL" id="CP031079">
    <property type="protein sequence ID" value="AYF03373.1"/>
    <property type="molecule type" value="Genomic_DNA"/>
</dbReference>
<evidence type="ECO:0000313" key="7">
    <source>
        <dbReference type="Proteomes" id="UP000324507"/>
    </source>
</evidence>
<dbReference type="eggNOG" id="COG4991">
    <property type="taxonomic scope" value="Bacteria"/>
</dbReference>
<dbReference type="Pfam" id="PF06823">
    <property type="entry name" value="DUF1236"/>
    <property type="match status" value="1"/>
</dbReference>